<dbReference type="GO" id="GO:0031145">
    <property type="term" value="P:anaphase-promoting complex-dependent catabolic process"/>
    <property type="evidence" value="ECO:0007669"/>
    <property type="project" value="TreeGrafter"/>
</dbReference>
<dbReference type="GO" id="GO:0005680">
    <property type="term" value="C:anaphase-promoting complex"/>
    <property type="evidence" value="ECO:0007669"/>
    <property type="project" value="InterPro"/>
</dbReference>
<dbReference type="UniPathway" id="UPA00143"/>
<organism evidence="11 12">
    <name type="scientific">Dekkera bruxellensis</name>
    <name type="common">Brettanomyces custersii</name>
    <dbReference type="NCBI Taxonomy" id="5007"/>
    <lineage>
        <taxon>Eukaryota</taxon>
        <taxon>Fungi</taxon>
        <taxon>Dikarya</taxon>
        <taxon>Ascomycota</taxon>
        <taxon>Saccharomycotina</taxon>
        <taxon>Pichiomycetes</taxon>
        <taxon>Pichiales</taxon>
        <taxon>Pichiaceae</taxon>
        <taxon>Brettanomyces</taxon>
    </lineage>
</organism>
<keyword evidence="6" id="KW-0131">Cell cycle</keyword>
<dbReference type="InterPro" id="IPR026000">
    <property type="entry name" value="Apc5_dom"/>
</dbReference>
<dbReference type="AlphaFoldDB" id="A0A7D9H2L6"/>
<dbReference type="Proteomes" id="UP000568158">
    <property type="component" value="Unassembled WGS sequence"/>
</dbReference>
<feature type="domain" description="Anaphase-promoting complex subunit 5" evidence="9">
    <location>
        <begin position="301"/>
        <end position="390"/>
    </location>
</feature>
<evidence type="ECO:0000313" key="13">
    <source>
        <dbReference type="Proteomes" id="UP000568158"/>
    </source>
</evidence>
<dbReference type="InterPro" id="IPR037679">
    <property type="entry name" value="Apc5"/>
</dbReference>
<evidence type="ECO:0000256" key="3">
    <source>
        <dbReference type="ARBA" id="ARBA00022618"/>
    </source>
</evidence>
<accession>A0A7D9H2L6</accession>
<dbReference type="Proteomes" id="UP000478008">
    <property type="component" value="Unassembled WGS sequence"/>
</dbReference>
<comment type="function">
    <text evidence="8">Component of the anaphase promoting complex/cyclosome (APC/C), a cell cycle-regulated E3 ubiquitin ligase that controls progression through mitosis and the G1 phase of the cell cycle. The APC/C complex acts by mediating ubiquitination and subsequent degradation of target proteins: it mainly mediates the formation of 'Lys-11'-linked polyubiquitin chains and, to a lower extent, the formation of 'Lys-48'- and 'Lys-63'-linked polyubiquitin chains. The APC/C complex catalyzes assembly of branched 'Lys-11'-/'Lys-48'-linked branched ubiquitin chains on target proteins.</text>
</comment>
<evidence type="ECO:0000256" key="8">
    <source>
        <dbReference type="ARBA" id="ARBA00045696"/>
    </source>
</evidence>
<evidence type="ECO:0000256" key="1">
    <source>
        <dbReference type="ARBA" id="ARBA00007450"/>
    </source>
</evidence>
<dbReference type="Pfam" id="PF12862">
    <property type="entry name" value="ANAPC5"/>
    <property type="match status" value="1"/>
</dbReference>
<dbReference type="EMBL" id="CABFWN010000003">
    <property type="protein sequence ID" value="VUG18129.1"/>
    <property type="molecule type" value="Genomic_DNA"/>
</dbReference>
<dbReference type="PANTHER" id="PTHR12830:SF9">
    <property type="entry name" value="ANAPHASE-PROMOTING COMPLEX SUBUNIT 5"/>
    <property type="match status" value="1"/>
</dbReference>
<evidence type="ECO:0000313" key="12">
    <source>
        <dbReference type="Proteomes" id="UP000478008"/>
    </source>
</evidence>
<dbReference type="GO" id="GO:0051301">
    <property type="term" value="P:cell division"/>
    <property type="evidence" value="ECO:0007669"/>
    <property type="project" value="UniProtKB-KW"/>
</dbReference>
<evidence type="ECO:0000313" key="11">
    <source>
        <dbReference type="EMBL" id="VUG18129.1"/>
    </source>
</evidence>
<name>A0A7D9H2L6_DEKBR</name>
<reference evidence="10 13" key="2">
    <citation type="journal article" date="2020" name="Appl. Microbiol. Biotechnol.">
        <title>Targeted gene deletion in Brettanomyces bruxellensis with an expression-free CRISPR-Cas9 system.</title>
        <authorList>
            <person name="Varela C."/>
            <person name="Bartel C."/>
            <person name="Onetto C."/>
            <person name="Borneman A."/>
        </authorList>
    </citation>
    <scope>NUCLEOTIDE SEQUENCE [LARGE SCALE GENOMIC DNA]</scope>
    <source>
        <strain evidence="10 13">AWRI1613</strain>
    </source>
</reference>
<evidence type="ECO:0000256" key="4">
    <source>
        <dbReference type="ARBA" id="ARBA00022776"/>
    </source>
</evidence>
<dbReference type="GO" id="GO:0045842">
    <property type="term" value="P:positive regulation of mitotic metaphase/anaphase transition"/>
    <property type="evidence" value="ECO:0007669"/>
    <property type="project" value="TreeGrafter"/>
</dbReference>
<sequence length="808" mass="93112">MSSGKELIFTPIIDSSKLPILVLITGYCYGRFPAKSIPPILSTLVELIEGGRNTHFNTDDDIVSEFFPPVLLIMERLQHSIKLFFKNQNSETEQTVKNYIFQVQSYLLGEIWGIHDIDEFYSFLKRSQALLVEQESLISDSDTKCFHNGQKMRKRLKKPLHSSSFLGKFVSSISIATNTLMFDETVRLWDAFITYRAKSEEIWNNMKNVNKNLTSNKAWGNRGECNSKDEYIQQKVEQNTIVELGGTTVQEITSYSQVDLAQLLEFQVHKLQLYSGTIPNSLKKILLSMTESQRGTVPSSYYIKYLECWKNGDYEGSFRSLHRYFDYMMSNKQQLFYHYALLSLATLHSSFGSDEEALRAIDEAISVARENKDLNCLNYLLTWLFDFLKSRPELSYKFVDHPGREQILQFLKLKTKESKNPILQSMAYQHEAVKQMLEGFPLRKILNNLTRAFFILLNLDSSLNTKMSFCRSCQLTATVWARVGIQSVAELYIDTALQSAGKDISIFDEVELVLQRSLILYSKGDIDDAFEYLESYEDRVTGEAILMKSWQTRYMLLKADFWIRRYRLRQAGVLLDNLKSQISQIHDYELGCELEFECALFQSKLGNPTEATQIIFNQFSRLKESVNSFNNYWMINFQILYAEIIAKQSSSPERAISILLNSLNTAHKSSLLTLISKGSLALCDVLLRIDPVNSSHDVEEILSEGMPIILQTGDLQLSSKGYYLLSYTFFMAKKEHLSDDELPRIDVYLSKSLLGFKKLRDLEWIRKCLQLQKRIALKNKDKKQQGDISISIDRVEAEIESGDQYGLC</sequence>
<reference evidence="11 12" key="1">
    <citation type="submission" date="2019-07" db="EMBL/GenBank/DDBJ databases">
        <authorList>
            <person name="Friedrich A."/>
            <person name="Schacherer J."/>
        </authorList>
    </citation>
    <scope>NUCLEOTIDE SEQUENCE [LARGE SCALE GENOMIC DNA]</scope>
</reference>
<evidence type="ECO:0000256" key="7">
    <source>
        <dbReference type="ARBA" id="ARBA00031069"/>
    </source>
</evidence>
<keyword evidence="5" id="KW-0833">Ubl conjugation pathway</keyword>
<gene>
    <name evidence="11" type="ORF">DEBR0S3_02982G</name>
    <name evidence="10" type="ORF">HII12_005134</name>
</gene>
<keyword evidence="12" id="KW-1185">Reference proteome</keyword>
<dbReference type="GO" id="GO:0070979">
    <property type="term" value="P:protein K11-linked ubiquitination"/>
    <property type="evidence" value="ECO:0007669"/>
    <property type="project" value="TreeGrafter"/>
</dbReference>
<dbReference type="SUPFAM" id="SSF48452">
    <property type="entry name" value="TPR-like"/>
    <property type="match status" value="1"/>
</dbReference>
<evidence type="ECO:0000256" key="6">
    <source>
        <dbReference type="ARBA" id="ARBA00023306"/>
    </source>
</evidence>
<evidence type="ECO:0000256" key="5">
    <source>
        <dbReference type="ARBA" id="ARBA00022786"/>
    </source>
</evidence>
<dbReference type="PANTHER" id="PTHR12830">
    <property type="entry name" value="ANAPHASE-PROMOTING COMPLEX SUBUNIT 5"/>
    <property type="match status" value="1"/>
</dbReference>
<keyword evidence="4" id="KW-0498">Mitosis</keyword>
<proteinExistence type="inferred from homology"/>
<comment type="similarity">
    <text evidence="1">Belongs to the APC5 family.</text>
</comment>
<dbReference type="EMBL" id="JABCYN010000053">
    <property type="protein sequence ID" value="KAF6006388.1"/>
    <property type="molecule type" value="Genomic_DNA"/>
</dbReference>
<evidence type="ECO:0000313" key="10">
    <source>
        <dbReference type="EMBL" id="KAF6006388.1"/>
    </source>
</evidence>
<dbReference type="InterPro" id="IPR011990">
    <property type="entry name" value="TPR-like_helical_dom_sf"/>
</dbReference>
<evidence type="ECO:0000259" key="9">
    <source>
        <dbReference type="Pfam" id="PF12862"/>
    </source>
</evidence>
<keyword evidence="3" id="KW-0132">Cell division</keyword>
<evidence type="ECO:0000256" key="2">
    <source>
        <dbReference type="ARBA" id="ARBA00016066"/>
    </source>
</evidence>
<protein>
    <recommendedName>
        <fullName evidence="2">Anaphase-promoting complex subunit 5</fullName>
    </recommendedName>
    <alternativeName>
        <fullName evidence="7">Cyclosome subunit 5</fullName>
    </alternativeName>
</protein>